<keyword evidence="4 10" id="KW-0560">Oxidoreductase</keyword>
<dbReference type="SUPFAM" id="SSF48179">
    <property type="entry name" value="6-phosphogluconate dehydrogenase C-terminal domain-like"/>
    <property type="match status" value="2"/>
</dbReference>
<dbReference type="Proteomes" id="UP000544872">
    <property type="component" value="Unassembled WGS sequence"/>
</dbReference>
<evidence type="ECO:0000256" key="5">
    <source>
        <dbReference type="ARBA" id="ARBA00023027"/>
    </source>
</evidence>
<evidence type="ECO:0000313" key="10">
    <source>
        <dbReference type="EMBL" id="MBB6211122.1"/>
    </source>
</evidence>
<proteinExistence type="predicted"/>
<keyword evidence="2" id="KW-0276">Fatty acid metabolism</keyword>
<evidence type="ECO:0000256" key="6">
    <source>
        <dbReference type="ARBA" id="ARBA00023098"/>
    </source>
</evidence>
<gene>
    <name evidence="10" type="ORF">FHS48_002557</name>
</gene>
<feature type="domain" description="3-hydroxyacyl-CoA dehydrogenase C-terminal" evidence="8">
    <location>
        <begin position="193"/>
        <end position="294"/>
    </location>
</feature>
<evidence type="ECO:0000256" key="2">
    <source>
        <dbReference type="ARBA" id="ARBA00022832"/>
    </source>
</evidence>
<dbReference type="EMBL" id="JACIIX010000009">
    <property type="protein sequence ID" value="MBB6211122.1"/>
    <property type="molecule type" value="Genomic_DNA"/>
</dbReference>
<dbReference type="Pfam" id="PF00378">
    <property type="entry name" value="ECH_1"/>
    <property type="match status" value="1"/>
</dbReference>
<dbReference type="Pfam" id="PF02737">
    <property type="entry name" value="3HCDH_N"/>
    <property type="match status" value="1"/>
</dbReference>
<comment type="pathway">
    <text evidence="1">Lipid metabolism; fatty acid beta-oxidation.</text>
</comment>
<dbReference type="InterPro" id="IPR006108">
    <property type="entry name" value="3HC_DH_C"/>
</dbReference>
<feature type="domain" description="3-hydroxyacyl-CoA dehydrogenase NAD binding" evidence="9">
    <location>
        <begin position="7"/>
        <end position="190"/>
    </location>
</feature>
<evidence type="ECO:0000256" key="7">
    <source>
        <dbReference type="ARBA" id="ARBA00049556"/>
    </source>
</evidence>
<comment type="catalytic activity">
    <reaction evidence="7">
        <text>a (3S)-3-hydroxyacyl-CoA + NAD(+) = a 3-oxoacyl-CoA + NADH + H(+)</text>
        <dbReference type="Rhea" id="RHEA:22432"/>
        <dbReference type="ChEBI" id="CHEBI:15378"/>
        <dbReference type="ChEBI" id="CHEBI:57318"/>
        <dbReference type="ChEBI" id="CHEBI:57540"/>
        <dbReference type="ChEBI" id="CHEBI:57945"/>
        <dbReference type="ChEBI" id="CHEBI:90726"/>
        <dbReference type="EC" id="1.1.1.35"/>
    </reaction>
</comment>
<dbReference type="AlphaFoldDB" id="A0A7W9ZI80"/>
<dbReference type="Gene3D" id="3.90.226.10">
    <property type="entry name" value="2-enoyl-CoA Hydratase, Chain A, domain 1"/>
    <property type="match status" value="1"/>
</dbReference>
<dbReference type="InterPro" id="IPR029045">
    <property type="entry name" value="ClpP/crotonase-like_dom_sf"/>
</dbReference>
<accession>A0A7W9ZI80</accession>
<evidence type="ECO:0000259" key="8">
    <source>
        <dbReference type="Pfam" id="PF00725"/>
    </source>
</evidence>
<keyword evidence="5" id="KW-0520">NAD</keyword>
<evidence type="ECO:0000313" key="11">
    <source>
        <dbReference type="Proteomes" id="UP000544872"/>
    </source>
</evidence>
<dbReference type="PANTHER" id="PTHR48075:SF7">
    <property type="entry name" value="3-HYDROXYACYL-COA DEHYDROGENASE-RELATED"/>
    <property type="match status" value="1"/>
</dbReference>
<name>A0A7W9ZI80_NOVIT</name>
<dbReference type="GO" id="GO:0006635">
    <property type="term" value="P:fatty acid beta-oxidation"/>
    <property type="evidence" value="ECO:0007669"/>
    <property type="project" value="UniProtKB-UniPathway"/>
</dbReference>
<dbReference type="SUPFAM" id="SSF51735">
    <property type="entry name" value="NAD(P)-binding Rossmann-fold domains"/>
    <property type="match status" value="1"/>
</dbReference>
<dbReference type="Gene3D" id="3.40.50.720">
    <property type="entry name" value="NAD(P)-binding Rossmann-like Domain"/>
    <property type="match status" value="1"/>
</dbReference>
<dbReference type="EC" id="1.1.1.35" evidence="10"/>
<protein>
    <submittedName>
        <fullName evidence="10">3-hydroxyacyl-CoA dehydrogenase</fullName>
        <ecNumber evidence="10">1.1.1.35</ecNumber>
    </submittedName>
</protein>
<comment type="caution">
    <text evidence="10">The sequence shown here is derived from an EMBL/GenBank/DDBJ whole genome shotgun (WGS) entry which is preliminary data.</text>
</comment>
<feature type="domain" description="3-hydroxyacyl-CoA dehydrogenase C-terminal" evidence="8">
    <location>
        <begin position="348"/>
        <end position="406"/>
    </location>
</feature>
<dbReference type="Pfam" id="PF00725">
    <property type="entry name" value="3HCDH"/>
    <property type="match status" value="2"/>
</dbReference>
<dbReference type="InterPro" id="IPR001753">
    <property type="entry name" value="Enoyl-CoA_hydra/iso"/>
</dbReference>
<keyword evidence="11" id="KW-1185">Reference proteome</keyword>
<dbReference type="InterPro" id="IPR006176">
    <property type="entry name" value="3-OHacyl-CoA_DH_NAD-bd"/>
</dbReference>
<dbReference type="InterPro" id="IPR036291">
    <property type="entry name" value="NAD(P)-bd_dom_sf"/>
</dbReference>
<dbReference type="RefSeq" id="WP_184263938.1">
    <property type="nucleotide sequence ID" value="NZ_JACIIX010000009.1"/>
</dbReference>
<sequence length="780" mass="83331">METTIKKVAVIGAGVMGAGIAAHVANAGVPVVLLDIVPAGATNRNTIAETAVEKMLKADPAPFMSKRCARLITTGNIEDNLDLLADCDWIVEAVIERLDIKQDLYKKVDAVRKAGSVVSSNTSTIPLDQLTGGLSDAFKADFCITHFFNPPRYMRLLEIVQGPQTRADAISTVSAFADVRLGKSVVMCKDRPGFIGNRLGILWILAATVEAIDNGLTVEEADAIIGRPFGIPKTGVFGLMDLVGLDLMPHVLASMVGSLPAGDTFHILNRDLDLIKKMIADGYTGRKGKGGFYRINKAGGGKVKEAVDLKTGEYRVSVKPQLASISAATEAGKKAAAALLAHPDKGGVYARRVMARTLAYAASLVPDVTDSVADIDEAMRLGYNWKFGPFELIDSIGVDALIAILSAEGMEVPPFLTAAVGKTFYKVEDGKRYELRLDGSYAELKRPDGVLMLEDIKRTSKPLLKNGSAALWDIGDGVVCLEFTSKMNALDPEILKLIGQAVKLVPQKGYKALVVYNEGSNFSVGANLGLAIFAANIAAWPIIEEMVEGGQKAYMALKRAPFPVVGAPSGMALGGGCEILLHCDAVQAHAETYMGLVEVGVGLIPGWGGCKEMLHRLSRSKVLPRGPMPAVAKAFETISTATVAKSAMDAQEKSFLRETDGITMNRYRLLADAKAKALALVEGYAPAEPIEFRLPGPSGKVALEMALGQFRRMGKATPHDEVVSMQLAGILSGGATDHTEVLKEEDILALERKAFMTLVRHPGTLARVEHMLLTGKPLRN</sequence>
<dbReference type="Gene3D" id="1.10.1040.50">
    <property type="match status" value="1"/>
</dbReference>
<keyword evidence="6" id="KW-0443">Lipid metabolism</keyword>
<evidence type="ECO:0000256" key="4">
    <source>
        <dbReference type="ARBA" id="ARBA00023002"/>
    </source>
</evidence>
<dbReference type="InterPro" id="IPR008927">
    <property type="entry name" value="6-PGluconate_DH-like_C_sf"/>
</dbReference>
<evidence type="ECO:0000256" key="3">
    <source>
        <dbReference type="ARBA" id="ARBA00022963"/>
    </source>
</evidence>
<organism evidence="10 11">
    <name type="scientific">Novispirillum itersonii</name>
    <name type="common">Aquaspirillum itersonii</name>
    <dbReference type="NCBI Taxonomy" id="189"/>
    <lineage>
        <taxon>Bacteria</taxon>
        <taxon>Pseudomonadati</taxon>
        <taxon>Pseudomonadota</taxon>
        <taxon>Alphaproteobacteria</taxon>
        <taxon>Rhodospirillales</taxon>
        <taxon>Novispirillaceae</taxon>
        <taxon>Novispirillum</taxon>
    </lineage>
</organism>
<evidence type="ECO:0000259" key="9">
    <source>
        <dbReference type="Pfam" id="PF02737"/>
    </source>
</evidence>
<reference evidence="10 11" key="1">
    <citation type="submission" date="2020-08" db="EMBL/GenBank/DDBJ databases">
        <title>Genomic Encyclopedia of Type Strains, Phase IV (KMG-IV): sequencing the most valuable type-strain genomes for metagenomic binning, comparative biology and taxonomic classification.</title>
        <authorList>
            <person name="Goeker M."/>
        </authorList>
    </citation>
    <scope>NUCLEOTIDE SEQUENCE [LARGE SCALE GENOMIC DNA]</scope>
    <source>
        <strain evidence="10 11">DSM 11590</strain>
    </source>
</reference>
<keyword evidence="3" id="KW-0442">Lipid degradation</keyword>
<dbReference type="CDD" id="cd06558">
    <property type="entry name" value="crotonase-like"/>
    <property type="match status" value="1"/>
</dbReference>
<dbReference type="UniPathway" id="UPA00659"/>
<dbReference type="GO" id="GO:0003857">
    <property type="term" value="F:(3S)-3-hydroxyacyl-CoA dehydrogenase (NAD+) activity"/>
    <property type="evidence" value="ECO:0007669"/>
    <property type="project" value="UniProtKB-EC"/>
</dbReference>
<dbReference type="GO" id="GO:0070403">
    <property type="term" value="F:NAD+ binding"/>
    <property type="evidence" value="ECO:0007669"/>
    <property type="project" value="InterPro"/>
</dbReference>
<dbReference type="PANTHER" id="PTHR48075">
    <property type="entry name" value="3-HYDROXYACYL-COA DEHYDROGENASE FAMILY PROTEIN"/>
    <property type="match status" value="1"/>
</dbReference>
<evidence type="ECO:0000256" key="1">
    <source>
        <dbReference type="ARBA" id="ARBA00005005"/>
    </source>
</evidence>
<dbReference type="SUPFAM" id="SSF52096">
    <property type="entry name" value="ClpP/crotonase"/>
    <property type="match status" value="1"/>
</dbReference>